<organism evidence="1 2">
    <name type="scientific">Halorubrum trapanicum</name>
    <dbReference type="NCBI Taxonomy" id="29284"/>
    <lineage>
        <taxon>Archaea</taxon>
        <taxon>Methanobacteriati</taxon>
        <taxon>Methanobacteriota</taxon>
        <taxon>Stenosarchaea group</taxon>
        <taxon>Halobacteria</taxon>
        <taxon>Halobacteriales</taxon>
        <taxon>Haloferacaceae</taxon>
        <taxon>Halorubrum</taxon>
    </lineage>
</organism>
<dbReference type="OrthoDB" id="195457at2157"/>
<dbReference type="AlphaFoldDB" id="A0A8J7UKL7"/>
<dbReference type="GO" id="GO:0009307">
    <property type="term" value="P:DNA restriction-modification system"/>
    <property type="evidence" value="ECO:0007669"/>
    <property type="project" value="InterPro"/>
</dbReference>
<keyword evidence="2" id="KW-1185">Reference proteome</keyword>
<gene>
    <name evidence="1" type="ORF">J2744_001010</name>
</gene>
<proteinExistence type="predicted"/>
<dbReference type="GO" id="GO:0003677">
    <property type="term" value="F:DNA binding"/>
    <property type="evidence" value="ECO:0007669"/>
    <property type="project" value="InterPro"/>
</dbReference>
<reference evidence="1 2" key="1">
    <citation type="submission" date="2021-03" db="EMBL/GenBank/DDBJ databases">
        <title>Genomic Encyclopedia of Type Strains, Phase IV (KMG-IV): sequencing the most valuable type-strain genomes for metagenomic binning, comparative biology and taxonomic classification.</title>
        <authorList>
            <person name="Goeker M."/>
        </authorList>
    </citation>
    <scope>NUCLEOTIDE SEQUENCE [LARGE SCALE GENOMIC DNA]</scope>
    <source>
        <strain evidence="1 2">DSM 12287</strain>
    </source>
</reference>
<evidence type="ECO:0000313" key="1">
    <source>
        <dbReference type="EMBL" id="MBP1901340.1"/>
    </source>
</evidence>
<dbReference type="InterPro" id="IPR019068">
    <property type="entry name" value="Restrct_endonuc_II_MjaI"/>
</dbReference>
<sequence length="220" mass="25379">MSGEDEFRISEDERDRLVAEEVEGFPVDNPKYTTYLLRPAVNLSQSNRPKVVGQMSDIIEEFRQKHPDGTFEDWVNYYKEEYDGDDRLAEATEIAYPMVEKMRAAFEQINEDMTHDFLRDLVLFKTYEGFDVQETVLRKLGEMYDEDVTRATAEDESKGIDGYIGDQPVQIKPVTYPDDLQEGIDVPIVTYDENKSNKAMTVNASELSEEMYSESGDEDD</sequence>
<comment type="caution">
    <text evidence="1">The sequence shown here is derived from an EMBL/GenBank/DDBJ whole genome shotgun (WGS) entry which is preliminary data.</text>
</comment>
<accession>A0A8J7UKL7</accession>
<protein>
    <recommendedName>
        <fullName evidence="3">MjaI family restriction endonuclease</fullName>
    </recommendedName>
</protein>
<dbReference type="GO" id="GO:0009036">
    <property type="term" value="F:type II site-specific deoxyribonuclease activity"/>
    <property type="evidence" value="ECO:0007669"/>
    <property type="project" value="InterPro"/>
</dbReference>
<evidence type="ECO:0000313" key="2">
    <source>
        <dbReference type="Proteomes" id="UP000770586"/>
    </source>
</evidence>
<evidence type="ECO:0008006" key="3">
    <source>
        <dbReference type="Google" id="ProtNLM"/>
    </source>
</evidence>
<dbReference type="Pfam" id="PF09568">
    <property type="entry name" value="RE_MjaI"/>
    <property type="match status" value="1"/>
</dbReference>
<dbReference type="Proteomes" id="UP000770586">
    <property type="component" value="Unassembled WGS sequence"/>
</dbReference>
<name>A0A8J7UKL7_9EURY</name>
<dbReference type="RefSeq" id="WP_209545328.1">
    <property type="nucleotide sequence ID" value="NZ_BAAADX010000005.1"/>
</dbReference>
<dbReference type="EMBL" id="JAGGKE010000003">
    <property type="protein sequence ID" value="MBP1901340.1"/>
    <property type="molecule type" value="Genomic_DNA"/>
</dbReference>